<feature type="transmembrane region" description="Helical" evidence="1">
    <location>
        <begin position="80"/>
        <end position="99"/>
    </location>
</feature>
<feature type="transmembrane region" description="Helical" evidence="1">
    <location>
        <begin position="51"/>
        <end position="68"/>
    </location>
</feature>
<proteinExistence type="predicted"/>
<sequence>MLNSISGVLIFLSFLFTNIAYFIDSNLLIYASCFAWIAFLLLFITLGKKKIIVTLLVLSLLCFLFSYIKGFDINIIKALSINQYLLTLLIGVTFLKLIATPKFEKKAKVESGKSSFFKTYLGVHLFGSVINLSSLILIADKMYKKGPLSKLQLVVLTRAFSSDAYWSPFFVAFAAALTYLPNFDKSTIFFTGIILALIALIVTYLEVGKKFELESFQGYPISLETLYIPVLLVIFILITKYYEENLKVIILVSIYSLLLTIFISLIKVNFTKTLHLFKQHITSDLPKMKMEISLFLVAGLFGVSVSTILNGYHVSVPFTQFTYIEAAITLFTFIILSFIGIHPIITIAVIASFLLQFNHTLLAVTFLMAWAITVSSSPFSGLNLTIQARYNVEAKEVFLLNLPFVIKMYIVCVIALYILDKFIL</sequence>
<feature type="transmembrane region" description="Helical" evidence="1">
    <location>
        <begin position="398"/>
        <end position="419"/>
    </location>
</feature>
<dbReference type="RefSeq" id="WP_013134245.1">
    <property type="nucleotide sequence ID" value="NC_014166.1"/>
</dbReference>
<gene>
    <name evidence="2" type="ordered locus">Arnit_0435</name>
</gene>
<feature type="transmembrane region" description="Helical" evidence="1">
    <location>
        <begin position="28"/>
        <end position="45"/>
    </location>
</feature>
<keyword evidence="1" id="KW-1133">Transmembrane helix</keyword>
<dbReference type="STRING" id="572480.Arnit_0435"/>
<organism evidence="2 3">
    <name type="scientific">Arcobacter nitrofigilis (strain ATCC 33309 / DSM 7299 / CCUG 15893 / LMG 7604 / NCTC 12251 / CI)</name>
    <name type="common">Campylobacter nitrofigilis</name>
    <dbReference type="NCBI Taxonomy" id="572480"/>
    <lineage>
        <taxon>Bacteria</taxon>
        <taxon>Pseudomonadati</taxon>
        <taxon>Campylobacterota</taxon>
        <taxon>Epsilonproteobacteria</taxon>
        <taxon>Campylobacterales</taxon>
        <taxon>Arcobacteraceae</taxon>
        <taxon>Arcobacter</taxon>
    </lineage>
</organism>
<name>D5V5R4_ARCNC</name>
<protein>
    <recommendedName>
        <fullName evidence="4">Tellurium resistance protein TerC</fullName>
    </recommendedName>
</protein>
<evidence type="ECO:0000256" key="1">
    <source>
        <dbReference type="SAM" id="Phobius"/>
    </source>
</evidence>
<evidence type="ECO:0008006" key="4">
    <source>
        <dbReference type="Google" id="ProtNLM"/>
    </source>
</evidence>
<dbReference type="AlphaFoldDB" id="D5V5R4"/>
<feature type="transmembrane region" description="Helical" evidence="1">
    <location>
        <begin position="186"/>
        <end position="205"/>
    </location>
</feature>
<accession>D5V5R4</accession>
<feature type="transmembrane region" description="Helical" evidence="1">
    <location>
        <begin position="292"/>
        <end position="314"/>
    </location>
</feature>
<evidence type="ECO:0000313" key="3">
    <source>
        <dbReference type="Proteomes" id="UP000000939"/>
    </source>
</evidence>
<keyword evidence="1" id="KW-0812">Transmembrane</keyword>
<feature type="transmembrane region" description="Helical" evidence="1">
    <location>
        <begin position="361"/>
        <end position="386"/>
    </location>
</feature>
<dbReference type="eggNOG" id="ENOG502Z99N">
    <property type="taxonomic scope" value="Bacteria"/>
</dbReference>
<feature type="transmembrane region" description="Helical" evidence="1">
    <location>
        <begin position="119"/>
        <end position="139"/>
    </location>
</feature>
<feature type="transmembrane region" description="Helical" evidence="1">
    <location>
        <begin position="248"/>
        <end position="271"/>
    </location>
</feature>
<dbReference type="EMBL" id="CP001999">
    <property type="protein sequence ID" value="ADG92100.1"/>
    <property type="molecule type" value="Genomic_DNA"/>
</dbReference>
<dbReference type="OrthoDB" id="5411831at2"/>
<keyword evidence="1" id="KW-0472">Membrane</keyword>
<dbReference type="Proteomes" id="UP000000939">
    <property type="component" value="Chromosome"/>
</dbReference>
<feature type="transmembrane region" description="Helical" evidence="1">
    <location>
        <begin position="326"/>
        <end position="354"/>
    </location>
</feature>
<evidence type="ECO:0000313" key="2">
    <source>
        <dbReference type="EMBL" id="ADG92100.1"/>
    </source>
</evidence>
<feature type="transmembrane region" description="Helical" evidence="1">
    <location>
        <begin position="160"/>
        <end position="180"/>
    </location>
</feature>
<dbReference type="HOGENOM" id="CLU_049305_0_0_7"/>
<keyword evidence="3" id="KW-1185">Reference proteome</keyword>
<dbReference type="KEGG" id="ant:Arnit_0435"/>
<feature type="transmembrane region" description="Helical" evidence="1">
    <location>
        <begin position="6"/>
        <end position="23"/>
    </location>
</feature>
<reference evidence="2 3" key="1">
    <citation type="journal article" date="2010" name="Stand. Genomic Sci.">
        <title>Complete genome sequence of Arcobacter nitrofigilis type strain (CI).</title>
        <authorList>
            <person name="Pati A."/>
            <person name="Gronow S."/>
            <person name="Lapidus A."/>
            <person name="Copeland A."/>
            <person name="Glavina Del Rio T."/>
            <person name="Nolan M."/>
            <person name="Lucas S."/>
            <person name="Tice H."/>
            <person name="Cheng J.F."/>
            <person name="Han C."/>
            <person name="Chertkov O."/>
            <person name="Bruce D."/>
            <person name="Tapia R."/>
            <person name="Goodwin L."/>
            <person name="Pitluck S."/>
            <person name="Liolios K."/>
            <person name="Ivanova N."/>
            <person name="Mavromatis K."/>
            <person name="Chen A."/>
            <person name="Palaniappan K."/>
            <person name="Land M."/>
            <person name="Hauser L."/>
            <person name="Chang Y.J."/>
            <person name="Jeffries C.D."/>
            <person name="Detter J.C."/>
            <person name="Rohde M."/>
            <person name="Goker M."/>
            <person name="Bristow J."/>
            <person name="Eisen J.A."/>
            <person name="Markowitz V."/>
            <person name="Hugenholtz P."/>
            <person name="Klenk H.P."/>
            <person name="Kyrpides N.C."/>
        </authorList>
    </citation>
    <scope>NUCLEOTIDE SEQUENCE [LARGE SCALE GENOMIC DNA]</scope>
    <source>
        <strain evidence="3">ATCC 33309 / DSM 7299 / CCUG 15893 / LMG 7604 / NCTC 12251 / CI</strain>
    </source>
</reference>
<feature type="transmembrane region" description="Helical" evidence="1">
    <location>
        <begin position="226"/>
        <end position="242"/>
    </location>
</feature>